<dbReference type="EMBL" id="JBDJPC010000003">
    <property type="protein sequence ID" value="KAL1510092.1"/>
    <property type="molecule type" value="Genomic_DNA"/>
</dbReference>
<protein>
    <submittedName>
        <fullName evidence="1">Uncharacterized protein</fullName>
    </submittedName>
</protein>
<gene>
    <name evidence="1" type="ORF">ABEB36_004747</name>
</gene>
<dbReference type="Proteomes" id="UP001566132">
    <property type="component" value="Unassembled WGS sequence"/>
</dbReference>
<accession>A0ABD1F4B7</accession>
<reference evidence="1 2" key="1">
    <citation type="submission" date="2024-05" db="EMBL/GenBank/DDBJ databases">
        <title>Genetic variation in Jamaican populations of the coffee berry borer (Hypothenemus hampei).</title>
        <authorList>
            <person name="Errbii M."/>
            <person name="Myrie A."/>
        </authorList>
    </citation>
    <scope>NUCLEOTIDE SEQUENCE [LARGE SCALE GENOMIC DNA]</scope>
    <source>
        <strain evidence="1">JA-Hopewell-2020-01-JO</strain>
        <tissue evidence="1">Whole body</tissue>
    </source>
</reference>
<dbReference type="AlphaFoldDB" id="A0ABD1F4B7"/>
<organism evidence="1 2">
    <name type="scientific">Hypothenemus hampei</name>
    <name type="common">Coffee berry borer</name>
    <dbReference type="NCBI Taxonomy" id="57062"/>
    <lineage>
        <taxon>Eukaryota</taxon>
        <taxon>Metazoa</taxon>
        <taxon>Ecdysozoa</taxon>
        <taxon>Arthropoda</taxon>
        <taxon>Hexapoda</taxon>
        <taxon>Insecta</taxon>
        <taxon>Pterygota</taxon>
        <taxon>Neoptera</taxon>
        <taxon>Endopterygota</taxon>
        <taxon>Coleoptera</taxon>
        <taxon>Polyphaga</taxon>
        <taxon>Cucujiformia</taxon>
        <taxon>Curculionidae</taxon>
        <taxon>Scolytinae</taxon>
        <taxon>Hypothenemus</taxon>
    </lineage>
</organism>
<name>A0ABD1F4B7_HYPHA</name>
<comment type="caution">
    <text evidence="1">The sequence shown here is derived from an EMBL/GenBank/DDBJ whole genome shotgun (WGS) entry which is preliminary data.</text>
</comment>
<evidence type="ECO:0000313" key="1">
    <source>
        <dbReference type="EMBL" id="KAL1510092.1"/>
    </source>
</evidence>
<proteinExistence type="predicted"/>
<sequence>MKETIRKIIEQEYNIKKTVSDLQQQNKELQVPNNLLRQENTVLIEQNAVLRTENKQLKQINTQQNDIITQIGQTQKYEDAKTYLDRQWDAGLFKSTEIKTGTPMEGTVQLLVVGPNKETNNYINLVMNQYPNMLTCDNMAVIEKKVQLEVMIILSKCEACNEDLFERILEVREELGRLGRLKSVVQTMYLKQQHVRKNKARNTYAITVDGQGESFSDILKKVKENINRDNTKCIKNIRSTRDNKLLITLEKDKQKVNNIHNDIKSITGIRTRILEDGKKVSVHIRGMDMECIRDEVREAVPGIGKNLELNGLRPFRGSQQAVTIRGDLILYEFLAH</sequence>
<keyword evidence="2" id="KW-1185">Reference proteome</keyword>
<evidence type="ECO:0000313" key="2">
    <source>
        <dbReference type="Proteomes" id="UP001566132"/>
    </source>
</evidence>